<dbReference type="RefSeq" id="WP_188619662.1">
    <property type="nucleotide sequence ID" value="NZ_BMJE01000001.1"/>
</dbReference>
<keyword evidence="2" id="KW-0472">Membrane</keyword>
<dbReference type="PANTHER" id="PTHR34978:SF3">
    <property type="entry name" value="SLR0241 PROTEIN"/>
    <property type="match status" value="1"/>
</dbReference>
<keyword evidence="2" id="KW-1133">Transmembrane helix</keyword>
<feature type="transmembrane region" description="Helical" evidence="2">
    <location>
        <begin position="93"/>
        <end position="115"/>
    </location>
</feature>
<evidence type="ECO:0000313" key="5">
    <source>
        <dbReference type="Proteomes" id="UP000615760"/>
    </source>
</evidence>
<evidence type="ECO:0000259" key="3">
    <source>
        <dbReference type="Pfam" id="PF05569"/>
    </source>
</evidence>
<dbReference type="PANTHER" id="PTHR34978">
    <property type="entry name" value="POSSIBLE SENSOR-TRANSDUCER PROTEIN BLAR"/>
    <property type="match status" value="1"/>
</dbReference>
<dbReference type="CDD" id="cd07341">
    <property type="entry name" value="M56_BlaR1_MecR1_like"/>
    <property type="match status" value="1"/>
</dbReference>
<dbReference type="Pfam" id="PF05569">
    <property type="entry name" value="Peptidase_M56"/>
    <property type="match status" value="1"/>
</dbReference>
<reference evidence="5" key="1">
    <citation type="journal article" date="2019" name="Int. J. Syst. Evol. Microbiol.">
        <title>The Global Catalogue of Microorganisms (GCM) 10K type strain sequencing project: providing services to taxonomists for standard genome sequencing and annotation.</title>
        <authorList>
            <consortium name="The Broad Institute Genomics Platform"/>
            <consortium name="The Broad Institute Genome Sequencing Center for Infectious Disease"/>
            <person name="Wu L."/>
            <person name="Ma J."/>
        </authorList>
    </citation>
    <scope>NUCLEOTIDE SEQUENCE [LARGE SCALE GENOMIC DNA]</scope>
    <source>
        <strain evidence="5">CGMCC 1.15461</strain>
    </source>
</reference>
<name>A0ABQ1JG67_9FLAO</name>
<keyword evidence="2" id="KW-0812">Transmembrane</keyword>
<sequence>MENFIIYLCKTSALLSIFYIAYYALLRKETFFNSNRRFLLIGLITSAVLPLLVFTRTVWVEPVVLQELNAQDIQQAINAQELNITEQTKGSPINWIAVAIGFYLAGMLFFIGRFLNELRNLKNMLKNQPFLKRNGFKYIDTPAVSSPFSFFNYIVYNSKVLSETELENILQHEKVHSSQKHSLDMVISQLFCSFFWFNPFAWLYKKAIAQNLEFIADSEACKKVNDVTAYQKTLLKITVQPEEGNTAIVNQFYQSLIKKRIVMLNTKQSSLLNKWKYATVLPILVLFMFAFQLEVNAQEKGKKANTAYSFDKSVKLELLITKDTKKEELEKEKDFLKEQFNVDLNYSDIKYNNNEELIGIKIITNNGKKKKEYHISGTEPITPFAIIAEQKNGKNVEIDFSSQTLPVNAKGHVYIKSDEDDINITNEDEITAIVVGNTSDTDKSESKTGFWSVDNVKINNKELLIVIDGKKQEKGETIQIPVNRAIDVIKTLERKEAKKKYGRDGRKGAIEITTKKDSDLGTGVIIKSDLKGLKSDAIKMYSGKGVAVIDSRDLQEEAYNRTKKLLIKTEQQLNDNEEMLVYSNEEQEEVRRALKEARKEVESTRKEMINTRKELSEKRRVLQLERAKQIEERSKIKDERAKQREEWNKVKEEIKKAKEEN</sequence>
<dbReference type="Proteomes" id="UP000615760">
    <property type="component" value="Unassembled WGS sequence"/>
</dbReference>
<proteinExistence type="predicted"/>
<feature type="transmembrane region" description="Helical" evidence="2">
    <location>
        <begin position="275"/>
        <end position="293"/>
    </location>
</feature>
<evidence type="ECO:0000256" key="2">
    <source>
        <dbReference type="SAM" id="Phobius"/>
    </source>
</evidence>
<evidence type="ECO:0000313" key="4">
    <source>
        <dbReference type="EMBL" id="GGB68112.1"/>
    </source>
</evidence>
<evidence type="ECO:0000256" key="1">
    <source>
        <dbReference type="SAM" id="MobiDB-lite"/>
    </source>
</evidence>
<feature type="transmembrane region" description="Helical" evidence="2">
    <location>
        <begin position="38"/>
        <end position="59"/>
    </location>
</feature>
<organism evidence="4 5">
    <name type="scientific">Flavobacterium suaedae</name>
    <dbReference type="NCBI Taxonomy" id="1767027"/>
    <lineage>
        <taxon>Bacteria</taxon>
        <taxon>Pseudomonadati</taxon>
        <taxon>Bacteroidota</taxon>
        <taxon>Flavobacteriia</taxon>
        <taxon>Flavobacteriales</taxon>
        <taxon>Flavobacteriaceae</taxon>
        <taxon>Flavobacterium</taxon>
    </lineage>
</organism>
<dbReference type="InterPro" id="IPR052173">
    <property type="entry name" value="Beta-lactam_resp_regulator"/>
</dbReference>
<dbReference type="InterPro" id="IPR008756">
    <property type="entry name" value="Peptidase_M56"/>
</dbReference>
<protein>
    <recommendedName>
        <fullName evidence="3">Peptidase M56 domain-containing protein</fullName>
    </recommendedName>
</protein>
<feature type="region of interest" description="Disordered" evidence="1">
    <location>
        <begin position="633"/>
        <end position="661"/>
    </location>
</feature>
<keyword evidence="5" id="KW-1185">Reference proteome</keyword>
<comment type="caution">
    <text evidence="4">The sequence shown here is derived from an EMBL/GenBank/DDBJ whole genome shotgun (WGS) entry which is preliminary data.</text>
</comment>
<gene>
    <name evidence="4" type="ORF">GCM10007424_05130</name>
</gene>
<feature type="domain" description="Peptidase M56" evidence="3">
    <location>
        <begin position="68"/>
        <end position="264"/>
    </location>
</feature>
<dbReference type="EMBL" id="BMJE01000001">
    <property type="protein sequence ID" value="GGB68112.1"/>
    <property type="molecule type" value="Genomic_DNA"/>
</dbReference>
<accession>A0ABQ1JG67</accession>
<feature type="transmembrane region" description="Helical" evidence="2">
    <location>
        <begin position="6"/>
        <end position="26"/>
    </location>
</feature>